<evidence type="ECO:0000313" key="1">
    <source>
        <dbReference type="EMBL" id="GES49502.1"/>
    </source>
</evidence>
<organism evidence="1 2">
    <name type="scientific">Rhizobium dioscoreae</name>
    <dbReference type="NCBI Taxonomy" id="2653122"/>
    <lineage>
        <taxon>Bacteria</taxon>
        <taxon>Pseudomonadati</taxon>
        <taxon>Pseudomonadota</taxon>
        <taxon>Alphaproteobacteria</taxon>
        <taxon>Hyphomicrobiales</taxon>
        <taxon>Rhizobiaceae</taxon>
        <taxon>Rhizobium/Agrobacterium group</taxon>
        <taxon>Rhizobium</taxon>
    </lineage>
</organism>
<reference evidence="1 2" key="1">
    <citation type="journal article" date="2020" name="Genome Biol. Evol.">
        <title>Rhizobium dioscoreae sp. nov., a plant growth-promoting bacterium isolated from yam (Dioscorea species).</title>
        <authorList>
            <person name="Ouyabe M."/>
            <person name="Tanaka N."/>
            <person name="Shiwa Y."/>
            <person name="Fujita N."/>
            <person name="Kikuno H."/>
            <person name="Babil P."/>
            <person name="Shiwachi H."/>
        </authorList>
    </citation>
    <scope>NUCLEOTIDE SEQUENCE [LARGE SCALE GENOMIC DNA]</scope>
    <source>
        <strain evidence="1 2">S-93</strain>
    </source>
</reference>
<evidence type="ECO:0000313" key="2">
    <source>
        <dbReference type="Proteomes" id="UP000390335"/>
    </source>
</evidence>
<keyword evidence="2" id="KW-1185">Reference proteome</keyword>
<gene>
    <name evidence="1" type="ORF">RsS93_21160</name>
</gene>
<sequence length="69" mass="7260">MDQDQTGGRSFAAACLIAANILDQEKAEMPAGATGLTVKIACVRSRTLLNLSAAVPIKLSDEAFRPERG</sequence>
<comment type="caution">
    <text evidence="1">The sequence shown here is derived from an EMBL/GenBank/DDBJ whole genome shotgun (WGS) entry which is preliminary data.</text>
</comment>
<dbReference type="EMBL" id="BLAJ01000002">
    <property type="protein sequence ID" value="GES49502.1"/>
    <property type="molecule type" value="Genomic_DNA"/>
</dbReference>
<name>A0ABQ0Z2M1_9HYPH</name>
<dbReference type="Proteomes" id="UP000390335">
    <property type="component" value="Unassembled WGS sequence"/>
</dbReference>
<proteinExistence type="predicted"/>
<accession>A0ABQ0Z2M1</accession>
<protein>
    <submittedName>
        <fullName evidence="1">Uncharacterized protein</fullName>
    </submittedName>
</protein>